<evidence type="ECO:0000313" key="1">
    <source>
        <dbReference type="EMBL" id="JAH64998.1"/>
    </source>
</evidence>
<sequence length="23" mass="3011">MRMQNFTWRHRTQFAFCMDLMRC</sequence>
<accession>A0A0E9UJ25</accession>
<protein>
    <submittedName>
        <fullName evidence="1">Uncharacterized protein</fullName>
    </submittedName>
</protein>
<reference evidence="1" key="2">
    <citation type="journal article" date="2015" name="Fish Shellfish Immunol.">
        <title>Early steps in the European eel (Anguilla anguilla)-Vibrio vulnificus interaction in the gills: Role of the RtxA13 toxin.</title>
        <authorList>
            <person name="Callol A."/>
            <person name="Pajuelo D."/>
            <person name="Ebbesson L."/>
            <person name="Teles M."/>
            <person name="MacKenzie S."/>
            <person name="Amaro C."/>
        </authorList>
    </citation>
    <scope>NUCLEOTIDE SEQUENCE</scope>
</reference>
<dbReference type="AlphaFoldDB" id="A0A0E9UJ25"/>
<name>A0A0E9UJ25_ANGAN</name>
<organism evidence="1">
    <name type="scientific">Anguilla anguilla</name>
    <name type="common">European freshwater eel</name>
    <name type="synonym">Muraena anguilla</name>
    <dbReference type="NCBI Taxonomy" id="7936"/>
    <lineage>
        <taxon>Eukaryota</taxon>
        <taxon>Metazoa</taxon>
        <taxon>Chordata</taxon>
        <taxon>Craniata</taxon>
        <taxon>Vertebrata</taxon>
        <taxon>Euteleostomi</taxon>
        <taxon>Actinopterygii</taxon>
        <taxon>Neopterygii</taxon>
        <taxon>Teleostei</taxon>
        <taxon>Anguilliformes</taxon>
        <taxon>Anguillidae</taxon>
        <taxon>Anguilla</taxon>
    </lineage>
</organism>
<proteinExistence type="predicted"/>
<reference evidence="1" key="1">
    <citation type="submission" date="2014-11" db="EMBL/GenBank/DDBJ databases">
        <authorList>
            <person name="Amaro Gonzalez C."/>
        </authorList>
    </citation>
    <scope>NUCLEOTIDE SEQUENCE</scope>
</reference>
<dbReference type="EMBL" id="GBXM01043579">
    <property type="protein sequence ID" value="JAH64998.1"/>
    <property type="molecule type" value="Transcribed_RNA"/>
</dbReference>